<gene>
    <name evidence="6" type="ORF">GCM10009765_24600</name>
</gene>
<evidence type="ECO:0000259" key="5">
    <source>
        <dbReference type="PROSITE" id="PS50977"/>
    </source>
</evidence>
<dbReference type="InterPro" id="IPR036271">
    <property type="entry name" value="Tet_transcr_reg_TetR-rel_C_sf"/>
</dbReference>
<dbReference type="InterPro" id="IPR001647">
    <property type="entry name" value="HTH_TetR"/>
</dbReference>
<feature type="DNA-binding region" description="H-T-H motif" evidence="4">
    <location>
        <begin position="34"/>
        <end position="53"/>
    </location>
</feature>
<keyword evidence="3" id="KW-0804">Transcription</keyword>
<evidence type="ECO:0000256" key="3">
    <source>
        <dbReference type="ARBA" id="ARBA00023163"/>
    </source>
</evidence>
<dbReference type="PANTHER" id="PTHR30055">
    <property type="entry name" value="HTH-TYPE TRANSCRIPTIONAL REGULATOR RUTR"/>
    <property type="match status" value="1"/>
</dbReference>
<proteinExistence type="predicted"/>
<evidence type="ECO:0000256" key="2">
    <source>
        <dbReference type="ARBA" id="ARBA00023125"/>
    </source>
</evidence>
<dbReference type="Proteomes" id="UP001500618">
    <property type="component" value="Unassembled WGS sequence"/>
</dbReference>
<dbReference type="InterPro" id="IPR009057">
    <property type="entry name" value="Homeodomain-like_sf"/>
</dbReference>
<dbReference type="Pfam" id="PF21597">
    <property type="entry name" value="TetR_C_43"/>
    <property type="match status" value="1"/>
</dbReference>
<dbReference type="EMBL" id="BAAANY010000008">
    <property type="protein sequence ID" value="GAA1674306.1"/>
    <property type="molecule type" value="Genomic_DNA"/>
</dbReference>
<evidence type="ECO:0000256" key="4">
    <source>
        <dbReference type="PROSITE-ProRule" id="PRU00335"/>
    </source>
</evidence>
<accession>A0ABN2GNL4</accession>
<dbReference type="SUPFAM" id="SSF48498">
    <property type="entry name" value="Tetracyclin repressor-like, C-terminal domain"/>
    <property type="match status" value="1"/>
</dbReference>
<name>A0ABN2GNL4_9ACTN</name>
<dbReference type="Gene3D" id="1.10.357.10">
    <property type="entry name" value="Tetracycline Repressor, domain 2"/>
    <property type="match status" value="1"/>
</dbReference>
<organism evidence="6 7">
    <name type="scientific">Fodinicola feengrottensis</name>
    <dbReference type="NCBI Taxonomy" id="435914"/>
    <lineage>
        <taxon>Bacteria</taxon>
        <taxon>Bacillati</taxon>
        <taxon>Actinomycetota</taxon>
        <taxon>Actinomycetes</taxon>
        <taxon>Mycobacteriales</taxon>
        <taxon>Fodinicola</taxon>
    </lineage>
</organism>
<dbReference type="Pfam" id="PF00440">
    <property type="entry name" value="TetR_N"/>
    <property type="match status" value="1"/>
</dbReference>
<dbReference type="RefSeq" id="WP_163571365.1">
    <property type="nucleotide sequence ID" value="NZ_BAAANY010000008.1"/>
</dbReference>
<dbReference type="PROSITE" id="PS50977">
    <property type="entry name" value="HTH_TETR_2"/>
    <property type="match status" value="1"/>
</dbReference>
<dbReference type="PANTHER" id="PTHR30055:SF234">
    <property type="entry name" value="HTH-TYPE TRANSCRIPTIONAL REGULATOR BETI"/>
    <property type="match status" value="1"/>
</dbReference>
<feature type="domain" description="HTH tetR-type" evidence="5">
    <location>
        <begin position="12"/>
        <end position="71"/>
    </location>
</feature>
<evidence type="ECO:0000256" key="1">
    <source>
        <dbReference type="ARBA" id="ARBA00023015"/>
    </source>
</evidence>
<dbReference type="SUPFAM" id="SSF46689">
    <property type="entry name" value="Homeodomain-like"/>
    <property type="match status" value="1"/>
</dbReference>
<comment type="caution">
    <text evidence="6">The sequence shown here is derived from an EMBL/GenBank/DDBJ whole genome shotgun (WGS) entry which is preliminary data.</text>
</comment>
<dbReference type="InterPro" id="IPR050109">
    <property type="entry name" value="HTH-type_TetR-like_transc_reg"/>
</dbReference>
<evidence type="ECO:0000313" key="7">
    <source>
        <dbReference type="Proteomes" id="UP001500618"/>
    </source>
</evidence>
<evidence type="ECO:0000313" key="6">
    <source>
        <dbReference type="EMBL" id="GAA1674306.1"/>
    </source>
</evidence>
<dbReference type="InterPro" id="IPR049445">
    <property type="entry name" value="TetR_SbtR-like_C"/>
</dbReference>
<keyword evidence="7" id="KW-1185">Reference proteome</keyword>
<keyword evidence="1" id="KW-0805">Transcription regulation</keyword>
<protein>
    <submittedName>
        <fullName evidence="6">TetR/AcrR family transcriptional regulator</fullName>
    </submittedName>
</protein>
<keyword evidence="2 4" id="KW-0238">DNA-binding</keyword>
<reference evidence="6 7" key="1">
    <citation type="journal article" date="2019" name="Int. J. Syst. Evol. Microbiol.">
        <title>The Global Catalogue of Microorganisms (GCM) 10K type strain sequencing project: providing services to taxonomists for standard genome sequencing and annotation.</title>
        <authorList>
            <consortium name="The Broad Institute Genomics Platform"/>
            <consortium name="The Broad Institute Genome Sequencing Center for Infectious Disease"/>
            <person name="Wu L."/>
            <person name="Ma J."/>
        </authorList>
    </citation>
    <scope>NUCLEOTIDE SEQUENCE [LARGE SCALE GENOMIC DNA]</scope>
    <source>
        <strain evidence="6 7">JCM 14718</strain>
    </source>
</reference>
<sequence>MDTRRPMRADARRNYDHLLVQAGEAFQAHGVDASLEDIARAAGVGIGTLYRHFPNRDALLLALTEERFDRSRASAEALLDAADPVAALTSWLRRFIANSATYRGLPESVTSVLTNPDSSLYATCHAMQDAGGRLLARAQQAGAVRPDVSARDVFLMAAAIGWANSQVPDDPERIERLLSLLIDGLSRPYAGPGLPERAHIVS</sequence>
<dbReference type="PRINTS" id="PR00455">
    <property type="entry name" value="HTHTETR"/>
</dbReference>